<name>A0AAN9NCN9_PHACN</name>
<dbReference type="AlphaFoldDB" id="A0AAN9NCN9"/>
<reference evidence="1 2" key="1">
    <citation type="submission" date="2024-01" db="EMBL/GenBank/DDBJ databases">
        <title>The genomes of 5 underutilized Papilionoideae crops provide insights into root nodulation and disease resistanc.</title>
        <authorList>
            <person name="Jiang F."/>
        </authorList>
    </citation>
    <scope>NUCLEOTIDE SEQUENCE [LARGE SCALE GENOMIC DNA]</scope>
    <source>
        <strain evidence="1">JINMINGXINNONG_FW02</strain>
        <tissue evidence="1">Leaves</tissue>
    </source>
</reference>
<organism evidence="1 2">
    <name type="scientific">Phaseolus coccineus</name>
    <name type="common">Scarlet runner bean</name>
    <name type="synonym">Phaseolus multiflorus</name>
    <dbReference type="NCBI Taxonomy" id="3886"/>
    <lineage>
        <taxon>Eukaryota</taxon>
        <taxon>Viridiplantae</taxon>
        <taxon>Streptophyta</taxon>
        <taxon>Embryophyta</taxon>
        <taxon>Tracheophyta</taxon>
        <taxon>Spermatophyta</taxon>
        <taxon>Magnoliopsida</taxon>
        <taxon>eudicotyledons</taxon>
        <taxon>Gunneridae</taxon>
        <taxon>Pentapetalae</taxon>
        <taxon>rosids</taxon>
        <taxon>fabids</taxon>
        <taxon>Fabales</taxon>
        <taxon>Fabaceae</taxon>
        <taxon>Papilionoideae</taxon>
        <taxon>50 kb inversion clade</taxon>
        <taxon>NPAAA clade</taxon>
        <taxon>indigoferoid/millettioid clade</taxon>
        <taxon>Phaseoleae</taxon>
        <taxon>Phaseolus</taxon>
    </lineage>
</organism>
<protein>
    <submittedName>
        <fullName evidence="1">Uncharacterized protein</fullName>
    </submittedName>
</protein>
<accession>A0AAN9NCN9</accession>
<evidence type="ECO:0000313" key="2">
    <source>
        <dbReference type="Proteomes" id="UP001374584"/>
    </source>
</evidence>
<gene>
    <name evidence="1" type="ORF">VNO80_10024</name>
</gene>
<keyword evidence="2" id="KW-1185">Reference proteome</keyword>
<dbReference type="Proteomes" id="UP001374584">
    <property type="component" value="Unassembled WGS sequence"/>
</dbReference>
<proteinExistence type="predicted"/>
<dbReference type="EMBL" id="JAYMYR010000004">
    <property type="protein sequence ID" value="KAK7368002.1"/>
    <property type="molecule type" value="Genomic_DNA"/>
</dbReference>
<evidence type="ECO:0000313" key="1">
    <source>
        <dbReference type="EMBL" id="KAK7368002.1"/>
    </source>
</evidence>
<comment type="caution">
    <text evidence="1">The sequence shown here is derived from an EMBL/GenBank/DDBJ whole genome shotgun (WGS) entry which is preliminary data.</text>
</comment>
<sequence length="199" mass="21604">MTDKAFGEDGEAHVHIGYKEMHTLAHNFDGGARSTVQVERQSNFGGSEGGSAGTTMAVVTKEEGSKEVKKLDIWRSSKLSISEPMEEFMHEANDVSEEVETTPLRSRDQEIAEVKGASEERTPCLRLMWAYINGNDNVCKSGEGQFGRDVGAESDAGMGGMVGDVSRNNTINQEQRLNNHNIISCPSDSAVRNCIGFSG</sequence>